<protein>
    <recommendedName>
        <fullName evidence="2">JmjC domain-containing protein</fullName>
    </recommendedName>
</protein>
<dbReference type="InterPro" id="IPR003347">
    <property type="entry name" value="JmjC_dom"/>
</dbReference>
<dbReference type="GO" id="GO:0032452">
    <property type="term" value="F:histone demethylase activity"/>
    <property type="evidence" value="ECO:0007669"/>
    <property type="project" value="TreeGrafter"/>
</dbReference>
<reference evidence="3 4" key="2">
    <citation type="submission" date="2021-10" db="EMBL/GenBank/DDBJ databases">
        <authorList>
            <person name="Piombo E."/>
        </authorList>
    </citation>
    <scope>NUCLEOTIDE SEQUENCE [LARGE SCALE GENOMIC DNA]</scope>
</reference>
<feature type="compositionally biased region" description="Basic and acidic residues" evidence="1">
    <location>
        <begin position="483"/>
        <end position="493"/>
    </location>
</feature>
<gene>
    <name evidence="3" type="ORF">CBYS24578_00012697</name>
</gene>
<dbReference type="SMART" id="SM00558">
    <property type="entry name" value="JmjC"/>
    <property type="match status" value="1"/>
</dbReference>
<name>A0A9N9UEU7_9HYPO</name>
<reference evidence="4" key="1">
    <citation type="submission" date="2019-06" db="EMBL/GenBank/DDBJ databases">
        <authorList>
            <person name="Broberg M."/>
        </authorList>
    </citation>
    <scope>NUCLEOTIDE SEQUENCE [LARGE SCALE GENOMIC DNA]</scope>
</reference>
<evidence type="ECO:0000256" key="1">
    <source>
        <dbReference type="SAM" id="MobiDB-lite"/>
    </source>
</evidence>
<dbReference type="Proteomes" id="UP000754883">
    <property type="component" value="Unassembled WGS sequence"/>
</dbReference>
<organism evidence="3 4">
    <name type="scientific">Clonostachys byssicola</name>
    <dbReference type="NCBI Taxonomy" id="160290"/>
    <lineage>
        <taxon>Eukaryota</taxon>
        <taxon>Fungi</taxon>
        <taxon>Dikarya</taxon>
        <taxon>Ascomycota</taxon>
        <taxon>Pezizomycotina</taxon>
        <taxon>Sordariomycetes</taxon>
        <taxon>Hypocreomycetidae</taxon>
        <taxon>Hypocreales</taxon>
        <taxon>Bionectriaceae</taxon>
        <taxon>Clonostachys</taxon>
    </lineage>
</organism>
<dbReference type="AlphaFoldDB" id="A0A9N9UEU7"/>
<feature type="compositionally biased region" description="Polar residues" evidence="1">
    <location>
        <begin position="43"/>
        <end position="54"/>
    </location>
</feature>
<dbReference type="PROSITE" id="PS51184">
    <property type="entry name" value="JMJC"/>
    <property type="match status" value="1"/>
</dbReference>
<dbReference type="EMBL" id="CABFNO020001404">
    <property type="protein sequence ID" value="CAG9986420.1"/>
    <property type="molecule type" value="Genomic_DNA"/>
</dbReference>
<evidence type="ECO:0000313" key="3">
    <source>
        <dbReference type="EMBL" id="CAG9986420.1"/>
    </source>
</evidence>
<dbReference type="PANTHER" id="PTHR10694">
    <property type="entry name" value="LYSINE-SPECIFIC DEMETHYLASE"/>
    <property type="match status" value="1"/>
</dbReference>
<feature type="region of interest" description="Disordered" evidence="1">
    <location>
        <begin position="38"/>
        <end position="151"/>
    </location>
</feature>
<feature type="domain" description="JmjC" evidence="2">
    <location>
        <begin position="277"/>
        <end position="456"/>
    </location>
</feature>
<sequence length="746" mass="83821">MGDMPTKDVIYAQRPEGMKTKVSDAEFIPTRIVEAPLLGTMPRSIQTPRNESPPTNAPRECIDLTLDDSDSDSHPAPPFFTTRYTHKEPRGIPAEKTSKGTPIDQGTAHHKRKNEDDPRDSGAQKQRKSAEPQSLGNTPQAHATQQARPRFGDLQTGVVDLSIHSDKLKDFPCVLSWAIKKNARAQGVFKLTLLNGRTLGRRAIAWRPKSYLEYSCKALGKGLSRVELKYTRNASLIGGRNVHSEHLPSVAELIKKQEERLESNSLSGLRYRAGIPIRSEVEREGMGLPTTSPIHPLDGNRLAQTRRCIDGIHTPRCYETDILEGTPFVMSLEECNLYSLHLLYEGRRVWICVSPDAKEKFEERIRKEIAEMRGEDAKTSHCGQFVRHERLYFSRSLLEEWGIAYTIVDQKAGEVVVTLPGTYHQGFTVGHTKTESVNYADEEWEPSKLLWCDDSCAEYSIDIQDMDIDVVGARVPEASIDRRGGVHCADPHQPRNKNRQQPAIETNLGRSLTPYGQKLVWAFTGNELELGTDNHLDLDSITKARVLQLIMQCEWPGHGDDITTISCAAGVAELFASVACIKKVRRMADGLELVVNSCLRLGNAHQRALEKLAKTHRRPTDYFNKLLRQGVVLEQMADELGMHILLTLPIERVVARNFALAVDDGVDDPVFSQAIKASLYHELDHGAAQYFIEHFPALRPHLMDSQSLHPEVEDLMGIVGIEPWARIEISIAMEERRETKESKVIR</sequence>
<feature type="region of interest" description="Disordered" evidence="1">
    <location>
        <begin position="483"/>
        <end position="503"/>
    </location>
</feature>
<evidence type="ECO:0000313" key="4">
    <source>
        <dbReference type="Proteomes" id="UP000754883"/>
    </source>
</evidence>
<dbReference type="Gene3D" id="2.60.120.650">
    <property type="entry name" value="Cupin"/>
    <property type="match status" value="1"/>
</dbReference>
<dbReference type="SUPFAM" id="SSF51197">
    <property type="entry name" value="Clavaminate synthase-like"/>
    <property type="match status" value="1"/>
</dbReference>
<keyword evidence="4" id="KW-1185">Reference proteome</keyword>
<dbReference type="GO" id="GO:0005634">
    <property type="term" value="C:nucleus"/>
    <property type="evidence" value="ECO:0007669"/>
    <property type="project" value="TreeGrafter"/>
</dbReference>
<feature type="compositionally biased region" description="Polar residues" evidence="1">
    <location>
        <begin position="131"/>
        <end position="147"/>
    </location>
</feature>
<accession>A0A9N9UEU7</accession>
<dbReference type="Pfam" id="PF02373">
    <property type="entry name" value="JmjC"/>
    <property type="match status" value="1"/>
</dbReference>
<dbReference type="OrthoDB" id="4808463at2759"/>
<dbReference type="GO" id="GO:0010468">
    <property type="term" value="P:regulation of gene expression"/>
    <property type="evidence" value="ECO:0007669"/>
    <property type="project" value="TreeGrafter"/>
</dbReference>
<comment type="caution">
    <text evidence="3">The sequence shown here is derived from an EMBL/GenBank/DDBJ whole genome shotgun (WGS) entry which is preliminary data.</text>
</comment>
<proteinExistence type="predicted"/>
<evidence type="ECO:0000259" key="2">
    <source>
        <dbReference type="PROSITE" id="PS51184"/>
    </source>
</evidence>
<feature type="compositionally biased region" description="Basic and acidic residues" evidence="1">
    <location>
        <begin position="113"/>
        <end position="122"/>
    </location>
</feature>
<dbReference type="GO" id="GO:0000785">
    <property type="term" value="C:chromatin"/>
    <property type="evidence" value="ECO:0007669"/>
    <property type="project" value="TreeGrafter"/>
</dbReference>